<name>A0ABD3GMV7_9MARC</name>
<dbReference type="GO" id="GO:0004364">
    <property type="term" value="F:glutathione transferase activity"/>
    <property type="evidence" value="ECO:0007669"/>
    <property type="project" value="UniProtKB-EC"/>
</dbReference>
<evidence type="ECO:0000313" key="4">
    <source>
        <dbReference type="EMBL" id="KAL3679044.1"/>
    </source>
</evidence>
<dbReference type="EMBL" id="JBJQOH010000007">
    <property type="protein sequence ID" value="KAL3679044.1"/>
    <property type="molecule type" value="Genomic_DNA"/>
</dbReference>
<dbReference type="PANTHER" id="PTHR44420">
    <property type="entry name" value="GLUTATHIONE S-TRANSFERASE DHAR2-RELATED"/>
    <property type="match status" value="1"/>
</dbReference>
<dbReference type="AlphaFoldDB" id="A0ABD3GMV7"/>
<keyword evidence="2" id="KW-0808">Transferase</keyword>
<dbReference type="EC" id="2.5.1.18" evidence="1"/>
<evidence type="ECO:0000256" key="2">
    <source>
        <dbReference type="ARBA" id="ARBA00022679"/>
    </source>
</evidence>
<evidence type="ECO:0000256" key="3">
    <source>
        <dbReference type="ARBA" id="ARBA00047960"/>
    </source>
</evidence>
<dbReference type="PANTHER" id="PTHR44420:SF5">
    <property type="entry name" value="GLUTATHIONE DEHYDROGENASE (ASCORBATE)"/>
    <property type="match status" value="1"/>
</dbReference>
<evidence type="ECO:0000313" key="5">
    <source>
        <dbReference type="Proteomes" id="UP001633002"/>
    </source>
</evidence>
<protein>
    <recommendedName>
        <fullName evidence="1">glutathione transferase</fullName>
        <ecNumber evidence="1">2.5.1.18</ecNumber>
    </recommendedName>
</protein>
<reference evidence="4 5" key="1">
    <citation type="submission" date="2024-09" db="EMBL/GenBank/DDBJ databases">
        <title>Chromosome-scale assembly of Riccia sorocarpa.</title>
        <authorList>
            <person name="Paukszto L."/>
        </authorList>
    </citation>
    <scope>NUCLEOTIDE SEQUENCE [LARGE SCALE GENOMIC DNA]</scope>
    <source>
        <strain evidence="4">LP-2024</strain>
        <tissue evidence="4">Aerial parts of the thallus</tissue>
    </source>
</reference>
<dbReference type="Gene3D" id="1.20.1050.10">
    <property type="match status" value="1"/>
</dbReference>
<gene>
    <name evidence="4" type="ORF">R1sor_022000</name>
</gene>
<dbReference type="InterPro" id="IPR044627">
    <property type="entry name" value="DHAR1/2/3/4"/>
</dbReference>
<organism evidence="4 5">
    <name type="scientific">Riccia sorocarpa</name>
    <dbReference type="NCBI Taxonomy" id="122646"/>
    <lineage>
        <taxon>Eukaryota</taxon>
        <taxon>Viridiplantae</taxon>
        <taxon>Streptophyta</taxon>
        <taxon>Embryophyta</taxon>
        <taxon>Marchantiophyta</taxon>
        <taxon>Marchantiopsida</taxon>
        <taxon>Marchantiidae</taxon>
        <taxon>Marchantiales</taxon>
        <taxon>Ricciaceae</taxon>
        <taxon>Riccia</taxon>
    </lineage>
</organism>
<evidence type="ECO:0000256" key="1">
    <source>
        <dbReference type="ARBA" id="ARBA00012452"/>
    </source>
</evidence>
<dbReference type="Proteomes" id="UP001633002">
    <property type="component" value="Unassembled WGS sequence"/>
</dbReference>
<accession>A0ABD3GMV7</accession>
<keyword evidence="5" id="KW-1185">Reference proteome</keyword>
<comment type="caution">
    <text evidence="4">The sequence shown here is derived from an EMBL/GenBank/DDBJ whole genome shotgun (WGS) entry which is preliminary data.</text>
</comment>
<proteinExistence type="predicted"/>
<comment type="catalytic activity">
    <reaction evidence="3">
        <text>RX + glutathione = an S-substituted glutathione + a halide anion + H(+)</text>
        <dbReference type="Rhea" id="RHEA:16437"/>
        <dbReference type="ChEBI" id="CHEBI:15378"/>
        <dbReference type="ChEBI" id="CHEBI:16042"/>
        <dbReference type="ChEBI" id="CHEBI:17792"/>
        <dbReference type="ChEBI" id="CHEBI:57925"/>
        <dbReference type="ChEBI" id="CHEBI:90779"/>
        <dbReference type="EC" id="2.5.1.18"/>
    </reaction>
</comment>
<sequence length="80" mass="9123">MNCNITDLSLKTPSEFKNVGAQIFQLFAEYLKSKKVEDSSKQQLLDELKALDQHLREHVSPLLLVHLSGHHLQLSRSLVI</sequence>